<reference evidence="2 3" key="1">
    <citation type="journal article" date="2015" name="Stand. Genomic Sci.">
        <title>Genomic Encyclopedia of Bacterial and Archaeal Type Strains, Phase III: the genomes of soil and plant-associated and newly described type strains.</title>
        <authorList>
            <person name="Whitman W.B."/>
            <person name="Woyke T."/>
            <person name="Klenk H.P."/>
            <person name="Zhou Y."/>
            <person name="Lilburn T.G."/>
            <person name="Beck B.J."/>
            <person name="De Vos P."/>
            <person name="Vandamme P."/>
            <person name="Eisen J.A."/>
            <person name="Garrity G."/>
            <person name="Hugenholtz P."/>
            <person name="Kyrpides N.C."/>
        </authorList>
    </citation>
    <scope>NUCLEOTIDE SEQUENCE [LARGE SCALE GENOMIC DNA]</scope>
    <source>
        <strain evidence="2 3">ASC-9842</strain>
    </source>
</reference>
<dbReference type="EMBL" id="SGXM01000001">
    <property type="protein sequence ID" value="RZT42255.1"/>
    <property type="molecule type" value="Genomic_DNA"/>
</dbReference>
<proteinExistence type="predicted"/>
<name>A0A4Q7S7C3_9BURK</name>
<dbReference type="RefSeq" id="WP_157994669.1">
    <property type="nucleotide sequence ID" value="NZ_SGXM01000001.1"/>
</dbReference>
<keyword evidence="1" id="KW-0812">Transmembrane</keyword>
<evidence type="ECO:0000313" key="3">
    <source>
        <dbReference type="Proteomes" id="UP000291078"/>
    </source>
</evidence>
<accession>A0A4Q7S7C3</accession>
<evidence type="ECO:0000313" key="2">
    <source>
        <dbReference type="EMBL" id="RZT42255.1"/>
    </source>
</evidence>
<dbReference type="AlphaFoldDB" id="A0A4Q7S7C3"/>
<comment type="caution">
    <text evidence="2">The sequence shown here is derived from an EMBL/GenBank/DDBJ whole genome shotgun (WGS) entry which is preliminary data.</text>
</comment>
<organism evidence="2 3">
    <name type="scientific">Cupriavidus agavae</name>
    <dbReference type="NCBI Taxonomy" id="1001822"/>
    <lineage>
        <taxon>Bacteria</taxon>
        <taxon>Pseudomonadati</taxon>
        <taxon>Pseudomonadota</taxon>
        <taxon>Betaproteobacteria</taxon>
        <taxon>Burkholderiales</taxon>
        <taxon>Burkholderiaceae</taxon>
        <taxon>Cupriavidus</taxon>
    </lineage>
</organism>
<keyword evidence="1" id="KW-0472">Membrane</keyword>
<protein>
    <submittedName>
        <fullName evidence="2">Uncharacterized protein</fullName>
    </submittedName>
</protein>
<gene>
    <name evidence="2" type="ORF">EV147_1278</name>
</gene>
<keyword evidence="1" id="KW-1133">Transmembrane helix</keyword>
<feature type="transmembrane region" description="Helical" evidence="1">
    <location>
        <begin position="20"/>
        <end position="42"/>
    </location>
</feature>
<keyword evidence="3" id="KW-1185">Reference proteome</keyword>
<dbReference type="Proteomes" id="UP000291078">
    <property type="component" value="Unassembled WGS sequence"/>
</dbReference>
<evidence type="ECO:0000256" key="1">
    <source>
        <dbReference type="SAM" id="Phobius"/>
    </source>
</evidence>
<sequence length="45" mass="5339">MSNFLERMVTDIDFQEKVIYRTLAAISAYAVFVGFYAVYYVFTRE</sequence>